<protein>
    <submittedName>
        <fullName evidence="1">Uncharacterized protein</fullName>
    </submittedName>
</protein>
<gene>
    <name evidence="1" type="ORF">MM171A00110_0063</name>
</gene>
<organism evidence="1">
    <name type="scientific">viral metagenome</name>
    <dbReference type="NCBI Taxonomy" id="1070528"/>
    <lineage>
        <taxon>unclassified sequences</taxon>
        <taxon>metagenomes</taxon>
        <taxon>organismal metagenomes</taxon>
    </lineage>
</organism>
<reference evidence="1" key="1">
    <citation type="submission" date="2020-03" db="EMBL/GenBank/DDBJ databases">
        <title>The deep terrestrial virosphere.</title>
        <authorList>
            <person name="Holmfeldt K."/>
            <person name="Nilsson E."/>
            <person name="Simone D."/>
            <person name="Lopez-Fernandez M."/>
            <person name="Wu X."/>
            <person name="de Brujin I."/>
            <person name="Lundin D."/>
            <person name="Andersson A."/>
            <person name="Bertilsson S."/>
            <person name="Dopson M."/>
        </authorList>
    </citation>
    <scope>NUCLEOTIDE SEQUENCE</scope>
    <source>
        <strain evidence="1">MM171A00110</strain>
    </source>
</reference>
<dbReference type="AlphaFoldDB" id="A0A6M3M6M2"/>
<proteinExistence type="predicted"/>
<sequence length="70" mass="8219">MTRLESFHHYNDGRGKRRVYVNGNEIDRVVWCDTSMGIAVFSPYPFRLNGKRDGVYTRRLRGVVTVERVD</sequence>
<dbReference type="EMBL" id="MT143708">
    <property type="protein sequence ID" value="QJB01403.1"/>
    <property type="molecule type" value="Genomic_DNA"/>
</dbReference>
<name>A0A6M3M6M2_9ZZZZ</name>
<evidence type="ECO:0000313" key="1">
    <source>
        <dbReference type="EMBL" id="QJB01403.1"/>
    </source>
</evidence>
<accession>A0A6M3M6M2</accession>